<evidence type="ECO:0000256" key="2">
    <source>
        <dbReference type="ARBA" id="ARBA00007613"/>
    </source>
</evidence>
<evidence type="ECO:0000256" key="6">
    <source>
        <dbReference type="ARBA" id="ARBA00023136"/>
    </source>
</evidence>
<keyword evidence="8" id="KW-0175">Coiled coil</keyword>
<dbReference type="PANTHER" id="PTHR30026">
    <property type="entry name" value="OUTER MEMBRANE PROTEIN TOLC"/>
    <property type="match status" value="1"/>
</dbReference>
<dbReference type="GO" id="GO:0015288">
    <property type="term" value="F:porin activity"/>
    <property type="evidence" value="ECO:0007669"/>
    <property type="project" value="TreeGrafter"/>
</dbReference>
<dbReference type="OrthoDB" id="581172at2"/>
<evidence type="ECO:0000313" key="10">
    <source>
        <dbReference type="Proteomes" id="UP000184232"/>
    </source>
</evidence>
<keyword evidence="4" id="KW-1134">Transmembrane beta strand</keyword>
<keyword evidence="5" id="KW-0812">Transmembrane</keyword>
<accession>A0A1M6D9E3</accession>
<dbReference type="GO" id="GO:0009279">
    <property type="term" value="C:cell outer membrane"/>
    <property type="evidence" value="ECO:0007669"/>
    <property type="project" value="UniProtKB-SubCell"/>
</dbReference>
<dbReference type="Proteomes" id="UP000184232">
    <property type="component" value="Unassembled WGS sequence"/>
</dbReference>
<dbReference type="GO" id="GO:0015562">
    <property type="term" value="F:efflux transmembrane transporter activity"/>
    <property type="evidence" value="ECO:0007669"/>
    <property type="project" value="InterPro"/>
</dbReference>
<feature type="coiled-coil region" evidence="8">
    <location>
        <begin position="372"/>
        <end position="399"/>
    </location>
</feature>
<gene>
    <name evidence="9" type="ORF">SAMN05444337_0581</name>
</gene>
<dbReference type="InterPro" id="IPR003423">
    <property type="entry name" value="OMP_efflux"/>
</dbReference>
<dbReference type="RefSeq" id="WP_072781486.1">
    <property type="nucleotide sequence ID" value="NZ_CP045292.1"/>
</dbReference>
<evidence type="ECO:0000256" key="3">
    <source>
        <dbReference type="ARBA" id="ARBA00022448"/>
    </source>
</evidence>
<keyword evidence="7" id="KW-0998">Cell outer membrane</keyword>
<name>A0A1M6D9E3_9FLAO</name>
<dbReference type="AlphaFoldDB" id="A0A1M6D9E3"/>
<comment type="similarity">
    <text evidence="2">Belongs to the outer membrane factor (OMF) (TC 1.B.17) family.</text>
</comment>
<dbReference type="GO" id="GO:1990281">
    <property type="term" value="C:efflux pump complex"/>
    <property type="evidence" value="ECO:0007669"/>
    <property type="project" value="TreeGrafter"/>
</dbReference>
<organism evidence="9 10">
    <name type="scientific">Flavobacterium haoranii</name>
    <dbReference type="NCBI Taxonomy" id="683124"/>
    <lineage>
        <taxon>Bacteria</taxon>
        <taxon>Pseudomonadati</taxon>
        <taxon>Bacteroidota</taxon>
        <taxon>Flavobacteriia</taxon>
        <taxon>Flavobacteriales</taxon>
        <taxon>Flavobacteriaceae</taxon>
        <taxon>Flavobacterium</taxon>
    </lineage>
</organism>
<evidence type="ECO:0000256" key="7">
    <source>
        <dbReference type="ARBA" id="ARBA00023237"/>
    </source>
</evidence>
<dbReference type="EMBL" id="FQZH01000001">
    <property type="protein sequence ID" value="SHI69842.1"/>
    <property type="molecule type" value="Genomic_DNA"/>
</dbReference>
<dbReference type="Gene3D" id="1.20.1600.10">
    <property type="entry name" value="Outer membrane efflux proteins (OEP)"/>
    <property type="match status" value="1"/>
</dbReference>
<dbReference type="InterPro" id="IPR051906">
    <property type="entry name" value="TolC-like"/>
</dbReference>
<keyword evidence="3" id="KW-0813">Transport</keyword>
<comment type="subcellular location">
    <subcellularLocation>
        <location evidence="1">Cell outer membrane</location>
    </subcellularLocation>
</comment>
<protein>
    <submittedName>
        <fullName evidence="9">Outer membrane protein TolC</fullName>
    </submittedName>
</protein>
<keyword evidence="6" id="KW-0472">Membrane</keyword>
<keyword evidence="10" id="KW-1185">Reference proteome</keyword>
<dbReference type="SUPFAM" id="SSF56954">
    <property type="entry name" value="Outer membrane efflux proteins (OEP)"/>
    <property type="match status" value="1"/>
</dbReference>
<dbReference type="STRING" id="683124.SAMN05444337_0581"/>
<dbReference type="Pfam" id="PF02321">
    <property type="entry name" value="OEP"/>
    <property type="match status" value="1"/>
</dbReference>
<reference evidence="9 10" key="1">
    <citation type="submission" date="2016-11" db="EMBL/GenBank/DDBJ databases">
        <authorList>
            <person name="Jaros S."/>
            <person name="Januszkiewicz K."/>
            <person name="Wedrychowicz H."/>
        </authorList>
    </citation>
    <scope>NUCLEOTIDE SEQUENCE [LARGE SCALE GENOMIC DNA]</scope>
    <source>
        <strain evidence="9 10">DSM 22807</strain>
    </source>
</reference>
<proteinExistence type="inferred from homology"/>
<evidence type="ECO:0000256" key="4">
    <source>
        <dbReference type="ARBA" id="ARBA00022452"/>
    </source>
</evidence>
<evidence type="ECO:0000313" key="9">
    <source>
        <dbReference type="EMBL" id="SHI69842.1"/>
    </source>
</evidence>
<evidence type="ECO:0000256" key="1">
    <source>
        <dbReference type="ARBA" id="ARBA00004442"/>
    </source>
</evidence>
<sequence>MKFKFLIAFLFIQGFSWSQDISNELTYEEFIGYVKKFHPLAKQANLKISEGQAKLMKARGAFDPKIEASYNEKQYGDKQYYSFFNGSFKIPTWYGIEIKAAFDNNEGIYINPENTLPNSGLTSVGITVPIGQGLWINERMAELKQAKLYQNVAIAEQSIMLTEVLYQASISYINWKQSFDEVKLYEEYLENAKVRYNGIVKSIELGDKPAIDSVEVGITLNSRKLSLEKSRLKLTKARYELSNHLWTENNIPLEIDESLYPESNLALVLPNQLNLENLENVSIEQHPKLSALQSKLDILKVDRRLQGNKILPKLEASYNYLSEPSAFDDYRFEDYKIGVNFSVPLFLRKERAQYKLAKLQVQDSEFGFATEKVSLNNKIEAQKKEINSYKKQIDINRNLVNNYNTMLDGEDKLFVAGESSVFLINSRENSLVSAQLATISLENAYLSAFLNLFKTLGKPE</sequence>
<evidence type="ECO:0000256" key="5">
    <source>
        <dbReference type="ARBA" id="ARBA00022692"/>
    </source>
</evidence>
<evidence type="ECO:0000256" key="8">
    <source>
        <dbReference type="SAM" id="Coils"/>
    </source>
</evidence>
<dbReference type="PANTHER" id="PTHR30026:SF20">
    <property type="entry name" value="OUTER MEMBRANE PROTEIN TOLC"/>
    <property type="match status" value="1"/>
</dbReference>